<dbReference type="PRINTS" id="PR00722">
    <property type="entry name" value="CHYMOTRYPSIN"/>
</dbReference>
<dbReference type="OrthoDB" id="546450at2759"/>
<evidence type="ECO:0000256" key="1">
    <source>
        <dbReference type="ARBA" id="ARBA00023157"/>
    </source>
</evidence>
<feature type="domain" description="Peptidase S1" evidence="3">
    <location>
        <begin position="23"/>
        <end position="277"/>
    </location>
</feature>
<name>A0A8S4HZ69_9NEOP</name>
<dbReference type="InterPro" id="IPR001314">
    <property type="entry name" value="Peptidase_S1A"/>
</dbReference>
<proteinExistence type="inferred from homology"/>
<dbReference type="CDD" id="cd00190">
    <property type="entry name" value="Tryp_SPc"/>
    <property type="match status" value="1"/>
</dbReference>
<dbReference type="PANTHER" id="PTHR24252:SF11">
    <property type="entry name" value="ATRIAL NATRIURETIC PEPTIDE-CONVERTING ENZYME ISOFORM X1"/>
    <property type="match status" value="1"/>
</dbReference>
<keyword evidence="5" id="KW-1185">Reference proteome</keyword>
<dbReference type="InterPro" id="IPR009003">
    <property type="entry name" value="Peptidase_S1_PA"/>
</dbReference>
<evidence type="ECO:0000313" key="4">
    <source>
        <dbReference type="EMBL" id="CAH0712956.1"/>
    </source>
</evidence>
<comment type="similarity">
    <text evidence="2">Belongs to the peptidase S1 family. CLIP subfamily.</text>
</comment>
<dbReference type="GO" id="GO:0006508">
    <property type="term" value="P:proteolysis"/>
    <property type="evidence" value="ECO:0007669"/>
    <property type="project" value="InterPro"/>
</dbReference>
<feature type="non-terminal residue" evidence="4">
    <location>
        <position position="285"/>
    </location>
</feature>
<dbReference type="InterPro" id="IPR001254">
    <property type="entry name" value="Trypsin_dom"/>
</dbReference>
<dbReference type="AlphaFoldDB" id="A0A8S4HZ69"/>
<protein>
    <recommendedName>
        <fullName evidence="3">Peptidase S1 domain-containing protein</fullName>
    </recommendedName>
</protein>
<reference evidence="4" key="1">
    <citation type="submission" date="2021-12" db="EMBL/GenBank/DDBJ databases">
        <authorList>
            <person name="Martin H S."/>
        </authorList>
    </citation>
    <scope>NUCLEOTIDE SEQUENCE</scope>
</reference>
<dbReference type="Gene3D" id="2.40.10.10">
    <property type="entry name" value="Trypsin-like serine proteases"/>
    <property type="match status" value="1"/>
</dbReference>
<gene>
    <name evidence="4" type="ORF">BINO364_LOCUS167</name>
</gene>
<keyword evidence="1" id="KW-1015">Disulfide bond</keyword>
<dbReference type="PROSITE" id="PS00135">
    <property type="entry name" value="TRYPSIN_SER"/>
    <property type="match status" value="1"/>
</dbReference>
<evidence type="ECO:0000256" key="2">
    <source>
        <dbReference type="ARBA" id="ARBA00024195"/>
    </source>
</evidence>
<accession>A0A8S4HZ69</accession>
<sequence>MVPNWNFFVCGQAGESKSNTRSYAYGGRDALPGEFPHMGAVGWRPLEGNWIFKCGCSLISSKYTLTAAHCTKSSRDPRLLSSVPEIVRLGVKNIFDSFSDGLFPEDSRILRIIVHPAYRSPKKYFDIALMEISKVYTFTKNQQPACLWSNFDISKLGTSATLTGWGAIDAETKTSPKLQAAVVDIIDPEQCDALLQHSCNRHWCGLEPHQLCGGKLSGGVDSCQGDSGGPLQVKIDLPELGEGAMHFIIGVTSFGIGCGLPNQPGVYTRVSSFIDWIESIVWKDN</sequence>
<dbReference type="InterPro" id="IPR043504">
    <property type="entry name" value="Peptidase_S1_PA_chymotrypsin"/>
</dbReference>
<dbReference type="SMART" id="SM00020">
    <property type="entry name" value="Tryp_SPc"/>
    <property type="match status" value="1"/>
</dbReference>
<dbReference type="InterPro" id="IPR033116">
    <property type="entry name" value="TRYPSIN_SER"/>
</dbReference>
<organism evidence="4 5">
    <name type="scientific">Brenthis ino</name>
    <name type="common">lesser marbled fritillary</name>
    <dbReference type="NCBI Taxonomy" id="405034"/>
    <lineage>
        <taxon>Eukaryota</taxon>
        <taxon>Metazoa</taxon>
        <taxon>Ecdysozoa</taxon>
        <taxon>Arthropoda</taxon>
        <taxon>Hexapoda</taxon>
        <taxon>Insecta</taxon>
        <taxon>Pterygota</taxon>
        <taxon>Neoptera</taxon>
        <taxon>Endopterygota</taxon>
        <taxon>Lepidoptera</taxon>
        <taxon>Glossata</taxon>
        <taxon>Ditrysia</taxon>
        <taxon>Papilionoidea</taxon>
        <taxon>Nymphalidae</taxon>
        <taxon>Heliconiinae</taxon>
        <taxon>Argynnini</taxon>
        <taxon>Brenthis</taxon>
    </lineage>
</organism>
<evidence type="ECO:0000259" key="3">
    <source>
        <dbReference type="SMART" id="SM00020"/>
    </source>
</evidence>
<dbReference type="PROSITE" id="PS00134">
    <property type="entry name" value="TRYPSIN_HIS"/>
    <property type="match status" value="1"/>
</dbReference>
<dbReference type="FunFam" id="2.40.10.10:FF:000002">
    <property type="entry name" value="Transmembrane protease serine"/>
    <property type="match status" value="1"/>
</dbReference>
<dbReference type="Proteomes" id="UP000838878">
    <property type="component" value="Chromosome 1"/>
</dbReference>
<dbReference type="InterPro" id="IPR018114">
    <property type="entry name" value="TRYPSIN_HIS"/>
</dbReference>
<dbReference type="Pfam" id="PF00089">
    <property type="entry name" value="Trypsin"/>
    <property type="match status" value="1"/>
</dbReference>
<evidence type="ECO:0000313" key="5">
    <source>
        <dbReference type="Proteomes" id="UP000838878"/>
    </source>
</evidence>
<dbReference type="PANTHER" id="PTHR24252">
    <property type="entry name" value="ACROSIN-RELATED"/>
    <property type="match status" value="1"/>
</dbReference>
<dbReference type="EMBL" id="OV170221">
    <property type="protein sequence ID" value="CAH0712956.1"/>
    <property type="molecule type" value="Genomic_DNA"/>
</dbReference>
<dbReference type="GO" id="GO:0004252">
    <property type="term" value="F:serine-type endopeptidase activity"/>
    <property type="evidence" value="ECO:0007669"/>
    <property type="project" value="InterPro"/>
</dbReference>
<dbReference type="SUPFAM" id="SSF50494">
    <property type="entry name" value="Trypsin-like serine proteases"/>
    <property type="match status" value="1"/>
</dbReference>